<feature type="compositionally biased region" description="Pro residues" evidence="1">
    <location>
        <begin position="156"/>
        <end position="166"/>
    </location>
</feature>
<reference evidence="3" key="1">
    <citation type="journal article" date="2019" name="Int. J. Syst. Evol. Microbiol.">
        <title>The Global Catalogue of Microorganisms (GCM) 10K type strain sequencing project: providing services to taxonomists for standard genome sequencing and annotation.</title>
        <authorList>
            <consortium name="The Broad Institute Genomics Platform"/>
            <consortium name="The Broad Institute Genome Sequencing Center for Infectious Disease"/>
            <person name="Wu L."/>
            <person name="Ma J."/>
        </authorList>
    </citation>
    <scope>NUCLEOTIDE SEQUENCE [LARGE SCALE GENOMIC DNA]</scope>
    <source>
        <strain evidence="3">JCM 4957</strain>
    </source>
</reference>
<evidence type="ECO:0000313" key="2">
    <source>
        <dbReference type="EMBL" id="GGY01950.1"/>
    </source>
</evidence>
<proteinExistence type="predicted"/>
<accession>A0ABQ2Z5N6</accession>
<protein>
    <submittedName>
        <fullName evidence="2">Uncharacterized protein</fullName>
    </submittedName>
</protein>
<feature type="compositionally biased region" description="Basic and acidic residues" evidence="1">
    <location>
        <begin position="179"/>
        <end position="189"/>
    </location>
</feature>
<evidence type="ECO:0000256" key="1">
    <source>
        <dbReference type="SAM" id="MobiDB-lite"/>
    </source>
</evidence>
<dbReference type="Proteomes" id="UP000653308">
    <property type="component" value="Unassembled WGS sequence"/>
</dbReference>
<organism evidence="2 3">
    <name type="scientific">Streptomyces djakartensis</name>
    <dbReference type="NCBI Taxonomy" id="68193"/>
    <lineage>
        <taxon>Bacteria</taxon>
        <taxon>Bacillati</taxon>
        <taxon>Actinomycetota</taxon>
        <taxon>Actinomycetes</taxon>
        <taxon>Kitasatosporales</taxon>
        <taxon>Streptomycetaceae</taxon>
        <taxon>Streptomyces</taxon>
    </lineage>
</organism>
<feature type="compositionally biased region" description="Low complexity" evidence="1">
    <location>
        <begin position="65"/>
        <end position="95"/>
    </location>
</feature>
<feature type="compositionally biased region" description="Basic residues" evidence="1">
    <location>
        <begin position="20"/>
        <end position="31"/>
    </location>
</feature>
<name>A0ABQ2Z5N6_9ACTN</name>
<dbReference type="RefSeq" id="WP_190195748.1">
    <property type="nucleotide sequence ID" value="NZ_BMWE01000001.1"/>
</dbReference>
<keyword evidence="3" id="KW-1185">Reference proteome</keyword>
<gene>
    <name evidence="2" type="ORF">GCM10010384_02250</name>
</gene>
<feature type="region of interest" description="Disordered" evidence="1">
    <location>
        <begin position="1"/>
        <end position="31"/>
    </location>
</feature>
<evidence type="ECO:0000313" key="3">
    <source>
        <dbReference type="Proteomes" id="UP000653308"/>
    </source>
</evidence>
<feature type="region of interest" description="Disordered" evidence="1">
    <location>
        <begin position="51"/>
        <end position="197"/>
    </location>
</feature>
<feature type="compositionally biased region" description="Low complexity" evidence="1">
    <location>
        <begin position="132"/>
        <end position="146"/>
    </location>
</feature>
<sequence>MRTTNTPTRPERDTGVAPRARGRHRKPRPRKALLAAGGLALAAGALSLVRLAHGPGSDGAGTVEAGPRPDAATTATDQAADTAATVVPAAPDAGPSSPTALGGLTPSPGARGPDAASRSRPQATGARETRRTAGAPPTATTAGTTPVHDMRNAPAPRTPGPAPASAPPSSRTAPTPAPKEPDEPKKPRDPGLCVPAIGLCVESPWRRG</sequence>
<comment type="caution">
    <text evidence="2">The sequence shown here is derived from an EMBL/GenBank/DDBJ whole genome shotgun (WGS) entry which is preliminary data.</text>
</comment>
<dbReference type="EMBL" id="BMWE01000001">
    <property type="protein sequence ID" value="GGY01950.1"/>
    <property type="molecule type" value="Genomic_DNA"/>
</dbReference>